<name>A0A9P5S7E5_9FUNG</name>
<protein>
    <submittedName>
        <fullName evidence="1">Uncharacterized protein</fullName>
    </submittedName>
</protein>
<sequence length="89" mass="9938">MTNMEPQSSTSNTLEGSPTVLIVGAGLARLLLGIYPEEAMIPYQIFEHASEIKPLGLRCALARNFWKRMSQTEKAIRQEELMACLISQI</sequence>
<dbReference type="Proteomes" id="UP000748756">
    <property type="component" value="Unassembled WGS sequence"/>
</dbReference>
<comment type="caution">
    <text evidence="1">The sequence shown here is derived from an EMBL/GenBank/DDBJ whole genome shotgun (WGS) entry which is preliminary data.</text>
</comment>
<gene>
    <name evidence="1" type="ORF">BG015_004721</name>
</gene>
<keyword evidence="2" id="KW-1185">Reference proteome</keyword>
<dbReference type="EMBL" id="JAAAUQ010000022">
    <property type="protein sequence ID" value="KAF9156509.1"/>
    <property type="molecule type" value="Genomic_DNA"/>
</dbReference>
<proteinExistence type="predicted"/>
<reference evidence="1" key="1">
    <citation type="journal article" date="2020" name="Fungal Divers.">
        <title>Resolving the Mortierellaceae phylogeny through synthesis of multi-gene phylogenetics and phylogenomics.</title>
        <authorList>
            <person name="Vandepol N."/>
            <person name="Liber J."/>
            <person name="Desiro A."/>
            <person name="Na H."/>
            <person name="Kennedy M."/>
            <person name="Barry K."/>
            <person name="Grigoriev I.V."/>
            <person name="Miller A.N."/>
            <person name="O'Donnell K."/>
            <person name="Stajich J.E."/>
            <person name="Bonito G."/>
        </authorList>
    </citation>
    <scope>NUCLEOTIDE SEQUENCE</scope>
    <source>
        <strain evidence="1">NRRL 6426</strain>
    </source>
</reference>
<evidence type="ECO:0000313" key="1">
    <source>
        <dbReference type="EMBL" id="KAF9156509.1"/>
    </source>
</evidence>
<dbReference type="AlphaFoldDB" id="A0A9P5S7E5"/>
<dbReference type="OrthoDB" id="655030at2759"/>
<accession>A0A9P5S7E5</accession>
<evidence type="ECO:0000313" key="2">
    <source>
        <dbReference type="Proteomes" id="UP000748756"/>
    </source>
</evidence>
<organism evidence="1 2">
    <name type="scientific">Linnemannia schmuckeri</name>
    <dbReference type="NCBI Taxonomy" id="64567"/>
    <lineage>
        <taxon>Eukaryota</taxon>
        <taxon>Fungi</taxon>
        <taxon>Fungi incertae sedis</taxon>
        <taxon>Mucoromycota</taxon>
        <taxon>Mortierellomycotina</taxon>
        <taxon>Mortierellomycetes</taxon>
        <taxon>Mortierellales</taxon>
        <taxon>Mortierellaceae</taxon>
        <taxon>Linnemannia</taxon>
    </lineage>
</organism>